<dbReference type="Proteomes" id="UP000054248">
    <property type="component" value="Unassembled WGS sequence"/>
</dbReference>
<name>A0A0C3QHP8_9AGAM</name>
<organism evidence="1 2">
    <name type="scientific">Tulasnella calospora MUT 4182</name>
    <dbReference type="NCBI Taxonomy" id="1051891"/>
    <lineage>
        <taxon>Eukaryota</taxon>
        <taxon>Fungi</taxon>
        <taxon>Dikarya</taxon>
        <taxon>Basidiomycota</taxon>
        <taxon>Agaricomycotina</taxon>
        <taxon>Agaricomycetes</taxon>
        <taxon>Cantharellales</taxon>
        <taxon>Tulasnellaceae</taxon>
        <taxon>Tulasnella</taxon>
    </lineage>
</organism>
<sequence>MHYRARTVSTINKQYYQPSLEQWDVRITSGEGQEDVLGESPKLLAQNKVPSSDVLMVWHAYNLNPWTYYEDCLRKLPGLLQTGSLPLMQLAVSIDSETPLPHAPSEGQVAAFASFTGQPFDCPLNTTRMKRFPSTIQIVPSQTPFLGLRTKEMDLPNEALSYILSY</sequence>
<dbReference type="OrthoDB" id="2684236at2759"/>
<proteinExistence type="predicted"/>
<keyword evidence="2" id="KW-1185">Reference proteome</keyword>
<dbReference type="STRING" id="1051891.A0A0C3QHP8"/>
<gene>
    <name evidence="1" type="ORF">M407DRAFT_24509</name>
</gene>
<dbReference type="AlphaFoldDB" id="A0A0C3QHP8"/>
<reference evidence="1 2" key="1">
    <citation type="submission" date="2014-04" db="EMBL/GenBank/DDBJ databases">
        <authorList>
            <consortium name="DOE Joint Genome Institute"/>
            <person name="Kuo A."/>
            <person name="Girlanda M."/>
            <person name="Perotto S."/>
            <person name="Kohler A."/>
            <person name="Nagy L.G."/>
            <person name="Floudas D."/>
            <person name="Copeland A."/>
            <person name="Barry K.W."/>
            <person name="Cichocki N."/>
            <person name="Veneault-Fourrey C."/>
            <person name="LaButti K."/>
            <person name="Lindquist E.A."/>
            <person name="Lipzen A."/>
            <person name="Lundell T."/>
            <person name="Morin E."/>
            <person name="Murat C."/>
            <person name="Sun H."/>
            <person name="Tunlid A."/>
            <person name="Henrissat B."/>
            <person name="Grigoriev I.V."/>
            <person name="Hibbett D.S."/>
            <person name="Martin F."/>
            <person name="Nordberg H.P."/>
            <person name="Cantor M.N."/>
            <person name="Hua S.X."/>
        </authorList>
    </citation>
    <scope>NUCLEOTIDE SEQUENCE [LARGE SCALE GENOMIC DNA]</scope>
    <source>
        <strain evidence="1 2">MUT 4182</strain>
    </source>
</reference>
<evidence type="ECO:0000313" key="1">
    <source>
        <dbReference type="EMBL" id="KIO26176.1"/>
    </source>
</evidence>
<accession>A0A0C3QHP8</accession>
<protein>
    <submittedName>
        <fullName evidence="1">Uncharacterized protein</fullName>
    </submittedName>
</protein>
<reference evidence="2" key="2">
    <citation type="submission" date="2015-01" db="EMBL/GenBank/DDBJ databases">
        <title>Evolutionary Origins and Diversification of the Mycorrhizal Mutualists.</title>
        <authorList>
            <consortium name="DOE Joint Genome Institute"/>
            <consortium name="Mycorrhizal Genomics Consortium"/>
            <person name="Kohler A."/>
            <person name="Kuo A."/>
            <person name="Nagy L.G."/>
            <person name="Floudas D."/>
            <person name="Copeland A."/>
            <person name="Barry K.W."/>
            <person name="Cichocki N."/>
            <person name="Veneault-Fourrey C."/>
            <person name="LaButti K."/>
            <person name="Lindquist E.A."/>
            <person name="Lipzen A."/>
            <person name="Lundell T."/>
            <person name="Morin E."/>
            <person name="Murat C."/>
            <person name="Riley R."/>
            <person name="Ohm R."/>
            <person name="Sun H."/>
            <person name="Tunlid A."/>
            <person name="Henrissat B."/>
            <person name="Grigoriev I.V."/>
            <person name="Hibbett D.S."/>
            <person name="Martin F."/>
        </authorList>
    </citation>
    <scope>NUCLEOTIDE SEQUENCE [LARGE SCALE GENOMIC DNA]</scope>
    <source>
        <strain evidence="2">MUT 4182</strain>
    </source>
</reference>
<dbReference type="EMBL" id="KN823028">
    <property type="protein sequence ID" value="KIO26176.1"/>
    <property type="molecule type" value="Genomic_DNA"/>
</dbReference>
<evidence type="ECO:0000313" key="2">
    <source>
        <dbReference type="Proteomes" id="UP000054248"/>
    </source>
</evidence>
<dbReference type="HOGENOM" id="CLU_1603969_0_0_1"/>